<organism evidence="2 3">
    <name type="scientific">Mytilus coruscus</name>
    <name type="common">Sea mussel</name>
    <dbReference type="NCBI Taxonomy" id="42192"/>
    <lineage>
        <taxon>Eukaryota</taxon>
        <taxon>Metazoa</taxon>
        <taxon>Spiralia</taxon>
        <taxon>Lophotrochozoa</taxon>
        <taxon>Mollusca</taxon>
        <taxon>Bivalvia</taxon>
        <taxon>Autobranchia</taxon>
        <taxon>Pteriomorphia</taxon>
        <taxon>Mytilida</taxon>
        <taxon>Mytiloidea</taxon>
        <taxon>Mytilidae</taxon>
        <taxon>Mytilinae</taxon>
        <taxon>Mytilus</taxon>
    </lineage>
</organism>
<evidence type="ECO:0000256" key="1">
    <source>
        <dbReference type="SAM" id="MobiDB-lite"/>
    </source>
</evidence>
<keyword evidence="3" id="KW-1185">Reference proteome</keyword>
<proteinExistence type="predicted"/>
<feature type="compositionally biased region" description="Pro residues" evidence="1">
    <location>
        <begin position="55"/>
        <end position="69"/>
    </location>
</feature>
<feature type="region of interest" description="Disordered" evidence="1">
    <location>
        <begin position="37"/>
        <end position="75"/>
    </location>
</feature>
<dbReference type="EMBL" id="CACVKT020004115">
    <property type="protein sequence ID" value="CAC5388016.1"/>
    <property type="molecule type" value="Genomic_DNA"/>
</dbReference>
<feature type="region of interest" description="Disordered" evidence="1">
    <location>
        <begin position="102"/>
        <end position="123"/>
    </location>
</feature>
<protein>
    <submittedName>
        <fullName evidence="2">Uncharacterized protein</fullName>
    </submittedName>
</protein>
<reference evidence="2 3" key="1">
    <citation type="submission" date="2020-06" db="EMBL/GenBank/DDBJ databases">
        <authorList>
            <person name="Li R."/>
            <person name="Bekaert M."/>
        </authorList>
    </citation>
    <scope>NUCLEOTIDE SEQUENCE [LARGE SCALE GENOMIC DNA]</scope>
    <source>
        <strain evidence="3">wild</strain>
    </source>
</reference>
<dbReference type="AlphaFoldDB" id="A0A6J8BX60"/>
<evidence type="ECO:0000313" key="2">
    <source>
        <dbReference type="EMBL" id="CAC5388016.1"/>
    </source>
</evidence>
<accession>A0A6J8BX60</accession>
<evidence type="ECO:0000313" key="3">
    <source>
        <dbReference type="Proteomes" id="UP000507470"/>
    </source>
</evidence>
<dbReference type="Proteomes" id="UP000507470">
    <property type="component" value="Unassembled WGS sequence"/>
</dbReference>
<feature type="compositionally biased region" description="Polar residues" evidence="1">
    <location>
        <begin position="102"/>
        <end position="113"/>
    </location>
</feature>
<sequence length="159" mass="17143">MLASNVKLQSIEEAVDKIRCHLHNHQAIYDWFSRKEAQSVSPDTRGRGLTIIRSVPPPSQKSLGLPPPRNSGSCKPRLARLKGGTGNHGEFKSEIQKLSCAVKNSASPGSSNPLPGPQGEAVSTAVSLAIQKGNALNYCEKVLLNQGARKLLSRTPRVR</sequence>
<gene>
    <name evidence="2" type="ORF">MCOR_23301</name>
</gene>
<name>A0A6J8BX60_MYTCO</name>